<reference evidence="2 3" key="1">
    <citation type="submission" date="2019-12" db="EMBL/GenBank/DDBJ databases">
        <title>A genome sequence resource for the geographically widespread anthracnose pathogen Colletotrichum asianum.</title>
        <authorList>
            <person name="Meng Y."/>
        </authorList>
    </citation>
    <scope>NUCLEOTIDE SEQUENCE [LARGE SCALE GENOMIC DNA]</scope>
    <source>
        <strain evidence="2 3">ICMP 18580</strain>
    </source>
</reference>
<protein>
    <submittedName>
        <fullName evidence="2">Uncharacterized protein</fullName>
    </submittedName>
</protein>
<evidence type="ECO:0000313" key="3">
    <source>
        <dbReference type="Proteomes" id="UP000434172"/>
    </source>
</evidence>
<comment type="caution">
    <text evidence="2">The sequence shown here is derived from an EMBL/GenBank/DDBJ whole genome shotgun (WGS) entry which is preliminary data.</text>
</comment>
<accession>A0A8H3ZGM8</accession>
<organism evidence="2 3">
    <name type="scientific">Colletotrichum asianum</name>
    <dbReference type="NCBI Taxonomy" id="702518"/>
    <lineage>
        <taxon>Eukaryota</taxon>
        <taxon>Fungi</taxon>
        <taxon>Dikarya</taxon>
        <taxon>Ascomycota</taxon>
        <taxon>Pezizomycotina</taxon>
        <taxon>Sordariomycetes</taxon>
        <taxon>Hypocreomycetidae</taxon>
        <taxon>Glomerellales</taxon>
        <taxon>Glomerellaceae</taxon>
        <taxon>Colletotrichum</taxon>
        <taxon>Colletotrichum gloeosporioides species complex</taxon>
    </lineage>
</organism>
<evidence type="ECO:0000313" key="2">
    <source>
        <dbReference type="EMBL" id="KAF0315367.1"/>
    </source>
</evidence>
<proteinExistence type="predicted"/>
<keyword evidence="3" id="KW-1185">Reference proteome</keyword>
<feature type="region of interest" description="Disordered" evidence="1">
    <location>
        <begin position="1"/>
        <end position="20"/>
    </location>
</feature>
<evidence type="ECO:0000256" key="1">
    <source>
        <dbReference type="SAM" id="MobiDB-lite"/>
    </source>
</evidence>
<dbReference type="EMBL" id="WOWK01000209">
    <property type="protein sequence ID" value="KAF0315367.1"/>
    <property type="molecule type" value="Genomic_DNA"/>
</dbReference>
<gene>
    <name evidence="2" type="ORF">GQ607_017409</name>
</gene>
<dbReference type="Proteomes" id="UP000434172">
    <property type="component" value="Unassembled WGS sequence"/>
</dbReference>
<name>A0A8H3ZGM8_9PEZI</name>
<dbReference type="AlphaFoldDB" id="A0A8H3ZGM8"/>
<sequence length="233" mass="25227">MTGPSQRIVKRPNDDRPSNGIYVLRQSCGLADCDCESPDEPTHPFVSPHVRLGLVREGSAENAPDNIGSPSQRTIPSTLPEPRYSSAKICCCARRHSPIESPKTRSQSPRCRWREATRPDVSFGWTCPPVTSYVWGAVWETAGWWGLMRIAIPERSLSSGANTVTHNRFQPVGADASPPSICLSVSRTIGFAPLLAAGFSPTTGGCISDVSVFAFVCIFQCPYRLLSCSGASL</sequence>